<evidence type="ECO:0000256" key="7">
    <source>
        <dbReference type="ARBA" id="ARBA00022614"/>
    </source>
</evidence>
<keyword evidence="18" id="KW-0325">Glycoprotein</keyword>
<name>A0A0E0C6H4_9ORYZ</name>
<comment type="similarity">
    <text evidence="2">Belongs to the protein kinase superfamily. Ser/Thr protein kinase family.</text>
</comment>
<keyword evidence="25" id="KW-1185">Reference proteome</keyword>
<feature type="binding site" evidence="21">
    <location>
        <position position="754"/>
    </location>
    <ligand>
        <name>ATP</name>
        <dbReference type="ChEBI" id="CHEBI:30616"/>
    </ligand>
</feature>
<dbReference type="InterPro" id="IPR011009">
    <property type="entry name" value="Kinase-like_dom_sf"/>
</dbReference>
<reference evidence="24" key="1">
    <citation type="submission" date="2015-04" db="UniProtKB">
        <authorList>
            <consortium name="EnsemblPlants"/>
        </authorList>
    </citation>
    <scope>IDENTIFICATION</scope>
</reference>
<dbReference type="Pfam" id="PF13855">
    <property type="entry name" value="LRR_8"/>
    <property type="match status" value="3"/>
</dbReference>
<dbReference type="FunFam" id="1.10.510.10:FF:000358">
    <property type="entry name" value="Putative leucine-rich repeat receptor-like serine/threonine-protein kinase"/>
    <property type="match status" value="1"/>
</dbReference>
<evidence type="ECO:0000256" key="3">
    <source>
        <dbReference type="ARBA" id="ARBA00012513"/>
    </source>
</evidence>
<evidence type="ECO:0000256" key="18">
    <source>
        <dbReference type="ARBA" id="ARBA00023180"/>
    </source>
</evidence>
<reference evidence="24" key="2">
    <citation type="submission" date="2018-05" db="EMBL/GenBank/DDBJ databases">
        <title>OmerRS3 (Oryza meridionalis Reference Sequence Version 3).</title>
        <authorList>
            <person name="Zhang J."/>
            <person name="Kudrna D."/>
            <person name="Lee S."/>
            <person name="Talag J."/>
            <person name="Welchert J."/>
            <person name="Wing R.A."/>
        </authorList>
    </citation>
    <scope>NUCLEOTIDE SEQUENCE [LARGE SCALE GENOMIC DNA]</scope>
    <source>
        <strain evidence="24">cv. OR44</strain>
    </source>
</reference>
<evidence type="ECO:0000256" key="15">
    <source>
        <dbReference type="ARBA" id="ARBA00022989"/>
    </source>
</evidence>
<evidence type="ECO:0000256" key="6">
    <source>
        <dbReference type="ARBA" id="ARBA00022553"/>
    </source>
</evidence>
<dbReference type="InterPro" id="IPR008271">
    <property type="entry name" value="Ser/Thr_kinase_AS"/>
</dbReference>
<keyword evidence="6" id="KW-0597">Phosphoprotein</keyword>
<dbReference type="Gene3D" id="1.10.510.10">
    <property type="entry name" value="Transferase(Phosphotransferase) domain 1"/>
    <property type="match status" value="1"/>
</dbReference>
<comment type="catalytic activity">
    <reaction evidence="20">
        <text>L-seryl-[protein] + ATP = O-phospho-L-seryl-[protein] + ADP + H(+)</text>
        <dbReference type="Rhea" id="RHEA:17989"/>
        <dbReference type="Rhea" id="RHEA-COMP:9863"/>
        <dbReference type="Rhea" id="RHEA-COMP:11604"/>
        <dbReference type="ChEBI" id="CHEBI:15378"/>
        <dbReference type="ChEBI" id="CHEBI:29999"/>
        <dbReference type="ChEBI" id="CHEBI:30616"/>
        <dbReference type="ChEBI" id="CHEBI:83421"/>
        <dbReference type="ChEBI" id="CHEBI:456216"/>
        <dbReference type="EC" id="2.7.11.1"/>
    </reaction>
</comment>
<dbReference type="PROSITE" id="PS00108">
    <property type="entry name" value="PROTEIN_KINASE_ST"/>
    <property type="match status" value="1"/>
</dbReference>
<evidence type="ECO:0000313" key="25">
    <source>
        <dbReference type="Proteomes" id="UP000008021"/>
    </source>
</evidence>
<keyword evidence="9 22" id="KW-0812">Transmembrane</keyword>
<dbReference type="AlphaFoldDB" id="A0A0E0C6H4"/>
<dbReference type="HOGENOM" id="CLU_000288_22_0_1"/>
<sequence length="989" mass="107961">MVLVFFFFVVFHLAVLMATLLLANAPAFATADDLSALLAFRARVSDPRGVLRGNWTAAAPYCGWLGVTCGGHRHPLRVTALELPGVQLAGSLAPELGELTFLSTLNLSDAQLSGPIPDGIGNLPRLLSLDLSSNHLSGNLPSSLGNLTVLELLDLDSNNLTGEIPPDLHNLQNIMYLELSRNELSGQIPCGMFNGTSQLVFLSLAYNKLTGSIPGAIGFLPNIQVLVLSGNQLSGPIPASLFNMSSLVRMYLGKNNLSGSIPNNESFNLPMLQRVNLNTNHLTGIVPQGFGVCKNLQEFILFSNGFTGGIPPWLASMPQLLQWLNLEMNNLTGSIPASIRNMSMISILDISFNSLTGSVPRPIFGPALTELYIEENKLSGDVDFMADLSGCKSLKYLLMNTNYFTGSIPSSIGNLSSLQIFRAFKNQITGNIPDMTNKSNMLFMDLRNNRFTGEIPVSITEMKDLEMIDFSSNELVGTIPANIGKSNLFALGLAYNKLHGPIPDSISNLSRLRTLELSNNQLTSAVPMGLWGLQNIVGLDLAGNALTGSLPEVENLKVTTFMHLSSNRFSGNLPASLGLFSTLTYLDLSYNSFSGPIPKSFANLSPLTTLNLSFNRLDGQIPNGGVFSNITLQSLRGNTALCGLPRLGFPHCKNDHPRQGKKSRLLKIVLIPSILPGGIIAICLLFSIKFCTGKKLKGLPTTMSLESNNNHRAISYYELVRATNNFNSDHLLGAGSFGKVFKGNLDDEQIVAIKVLNMYMERATMSFDVECRALRMARHRNLVRILTTCSNLDFKALVLQYMPNGSLDEWLLYSDRHCLGLMQRVNIMLDAALAMAYLHHEHFEVVLHCDLKPSNVLLDADMTACIADFGIARLLLGEDTSIFSRSMPGTIGYMAPEYGSTGKASRKSDVFSYGIMLLEVFTGKKPTDAMFVGELSLREWVNRALPSRLADVVDPGISLYDDTCTRDLPEDRVKDVTAKLQRVKEVLEA</sequence>
<dbReference type="EC" id="2.7.11.1" evidence="3"/>
<comment type="subcellular location">
    <subcellularLocation>
        <location evidence="1">Cell membrane</location>
        <topology evidence="1">Single-pass membrane protein</topology>
    </subcellularLocation>
</comment>
<keyword evidence="5" id="KW-0723">Serine/threonine-protein kinase</keyword>
<dbReference type="Proteomes" id="UP000008021">
    <property type="component" value="Chromosome 1"/>
</dbReference>
<evidence type="ECO:0000256" key="5">
    <source>
        <dbReference type="ARBA" id="ARBA00022527"/>
    </source>
</evidence>
<dbReference type="InterPro" id="IPR051809">
    <property type="entry name" value="Plant_receptor-like_S/T_kinase"/>
</dbReference>
<evidence type="ECO:0000256" key="12">
    <source>
        <dbReference type="ARBA" id="ARBA00022741"/>
    </source>
</evidence>
<dbReference type="GO" id="GO:0004674">
    <property type="term" value="F:protein serine/threonine kinase activity"/>
    <property type="evidence" value="ECO:0007669"/>
    <property type="project" value="UniProtKB-KW"/>
</dbReference>
<feature type="transmembrane region" description="Helical" evidence="22">
    <location>
        <begin position="665"/>
        <end position="688"/>
    </location>
</feature>
<evidence type="ECO:0000256" key="20">
    <source>
        <dbReference type="ARBA" id="ARBA00048679"/>
    </source>
</evidence>
<evidence type="ECO:0000256" key="8">
    <source>
        <dbReference type="ARBA" id="ARBA00022679"/>
    </source>
</evidence>
<evidence type="ECO:0000256" key="1">
    <source>
        <dbReference type="ARBA" id="ARBA00004162"/>
    </source>
</evidence>
<keyword evidence="4" id="KW-1003">Cell membrane</keyword>
<keyword evidence="17" id="KW-0675">Receptor</keyword>
<evidence type="ECO:0000256" key="11">
    <source>
        <dbReference type="ARBA" id="ARBA00022737"/>
    </source>
</evidence>
<feature type="domain" description="Protein kinase" evidence="23">
    <location>
        <begin position="726"/>
        <end position="989"/>
    </location>
</feature>
<dbReference type="PANTHER" id="PTHR27008">
    <property type="entry name" value="OS04G0122200 PROTEIN"/>
    <property type="match status" value="1"/>
</dbReference>
<dbReference type="EnsemblPlants" id="OMERI01G25180.1">
    <property type="protein sequence ID" value="OMERI01G25180.1"/>
    <property type="gene ID" value="OMERI01G25180"/>
</dbReference>
<evidence type="ECO:0000313" key="24">
    <source>
        <dbReference type="EnsemblPlants" id="OMERI01G25180.1"/>
    </source>
</evidence>
<evidence type="ECO:0000259" key="23">
    <source>
        <dbReference type="PROSITE" id="PS50011"/>
    </source>
</evidence>
<dbReference type="Gene3D" id="3.30.200.20">
    <property type="entry name" value="Phosphorylase Kinase, domain 1"/>
    <property type="match status" value="1"/>
</dbReference>
<dbReference type="STRING" id="40149.A0A0E0C6H4"/>
<dbReference type="PROSITE" id="PS50011">
    <property type="entry name" value="PROTEIN_KINASE_DOM"/>
    <property type="match status" value="1"/>
</dbReference>
<dbReference type="SMART" id="SM00369">
    <property type="entry name" value="LRR_TYP"/>
    <property type="match status" value="8"/>
</dbReference>
<evidence type="ECO:0000256" key="21">
    <source>
        <dbReference type="PROSITE-ProRule" id="PRU10141"/>
    </source>
</evidence>
<evidence type="ECO:0000256" key="17">
    <source>
        <dbReference type="ARBA" id="ARBA00023170"/>
    </source>
</evidence>
<evidence type="ECO:0000256" key="9">
    <source>
        <dbReference type="ARBA" id="ARBA00022692"/>
    </source>
</evidence>
<keyword evidence="16 22" id="KW-0472">Membrane</keyword>
<dbReference type="SUPFAM" id="SSF52058">
    <property type="entry name" value="L domain-like"/>
    <property type="match status" value="2"/>
</dbReference>
<evidence type="ECO:0000256" key="2">
    <source>
        <dbReference type="ARBA" id="ARBA00008684"/>
    </source>
</evidence>
<dbReference type="PANTHER" id="PTHR27008:SF502">
    <property type="entry name" value="OS01G0694000 PROTEIN"/>
    <property type="match status" value="1"/>
</dbReference>
<comment type="catalytic activity">
    <reaction evidence="19">
        <text>L-threonyl-[protein] + ATP = O-phospho-L-threonyl-[protein] + ADP + H(+)</text>
        <dbReference type="Rhea" id="RHEA:46608"/>
        <dbReference type="Rhea" id="RHEA-COMP:11060"/>
        <dbReference type="Rhea" id="RHEA-COMP:11605"/>
        <dbReference type="ChEBI" id="CHEBI:15378"/>
        <dbReference type="ChEBI" id="CHEBI:30013"/>
        <dbReference type="ChEBI" id="CHEBI:30616"/>
        <dbReference type="ChEBI" id="CHEBI:61977"/>
        <dbReference type="ChEBI" id="CHEBI:456216"/>
        <dbReference type="EC" id="2.7.11.1"/>
    </reaction>
</comment>
<dbReference type="Pfam" id="PF00560">
    <property type="entry name" value="LRR_1"/>
    <property type="match status" value="6"/>
</dbReference>
<dbReference type="InterPro" id="IPR000719">
    <property type="entry name" value="Prot_kinase_dom"/>
</dbReference>
<keyword evidence="14 21" id="KW-0067">ATP-binding</keyword>
<evidence type="ECO:0000256" key="10">
    <source>
        <dbReference type="ARBA" id="ARBA00022729"/>
    </source>
</evidence>
<dbReference type="SMART" id="SM00220">
    <property type="entry name" value="S_TKc"/>
    <property type="match status" value="1"/>
</dbReference>
<evidence type="ECO:0000256" key="16">
    <source>
        <dbReference type="ARBA" id="ARBA00023136"/>
    </source>
</evidence>
<dbReference type="SUPFAM" id="SSF56112">
    <property type="entry name" value="Protein kinase-like (PK-like)"/>
    <property type="match status" value="1"/>
</dbReference>
<dbReference type="InterPro" id="IPR001245">
    <property type="entry name" value="Ser-Thr/Tyr_kinase_cat_dom"/>
</dbReference>
<keyword evidence="10" id="KW-0732">Signal</keyword>
<keyword evidence="11" id="KW-0677">Repeat</keyword>
<dbReference type="InterPro" id="IPR003591">
    <property type="entry name" value="Leu-rich_rpt_typical-subtyp"/>
</dbReference>
<evidence type="ECO:0000256" key="4">
    <source>
        <dbReference type="ARBA" id="ARBA00022475"/>
    </source>
</evidence>
<proteinExistence type="inferred from homology"/>
<keyword evidence="12 21" id="KW-0547">Nucleotide-binding</keyword>
<dbReference type="FunFam" id="3.30.200.20:FF:000661">
    <property type="entry name" value="Serine-threonine protein kinase plant-type"/>
    <property type="match status" value="1"/>
</dbReference>
<keyword evidence="13" id="KW-0418">Kinase</keyword>
<dbReference type="FunFam" id="3.80.10.10:FF:000095">
    <property type="entry name" value="LRR receptor-like serine/threonine-protein kinase GSO1"/>
    <property type="match status" value="2"/>
</dbReference>
<dbReference type="PRINTS" id="PR00019">
    <property type="entry name" value="LEURICHRPT"/>
</dbReference>
<dbReference type="InterPro" id="IPR017441">
    <property type="entry name" value="Protein_kinase_ATP_BS"/>
</dbReference>
<keyword evidence="7" id="KW-0433">Leucine-rich repeat</keyword>
<protein>
    <recommendedName>
        <fullName evidence="3">non-specific serine/threonine protein kinase</fullName>
        <ecNumber evidence="3">2.7.11.1</ecNumber>
    </recommendedName>
</protein>
<evidence type="ECO:0000256" key="13">
    <source>
        <dbReference type="ARBA" id="ARBA00022777"/>
    </source>
</evidence>
<dbReference type="InterPro" id="IPR013210">
    <property type="entry name" value="LRR_N_plant-typ"/>
</dbReference>
<dbReference type="Pfam" id="PF08263">
    <property type="entry name" value="LRRNT_2"/>
    <property type="match status" value="1"/>
</dbReference>
<keyword evidence="15 22" id="KW-1133">Transmembrane helix</keyword>
<dbReference type="InterPro" id="IPR032675">
    <property type="entry name" value="LRR_dom_sf"/>
</dbReference>
<dbReference type="InterPro" id="IPR001611">
    <property type="entry name" value="Leu-rich_rpt"/>
</dbReference>
<dbReference type="GO" id="GO:0005886">
    <property type="term" value="C:plasma membrane"/>
    <property type="evidence" value="ECO:0007669"/>
    <property type="project" value="UniProtKB-SubCell"/>
</dbReference>
<dbReference type="Gramene" id="OMERI01G25180.1">
    <property type="protein sequence ID" value="OMERI01G25180.1"/>
    <property type="gene ID" value="OMERI01G25180"/>
</dbReference>
<dbReference type="Gene3D" id="3.80.10.10">
    <property type="entry name" value="Ribonuclease Inhibitor"/>
    <property type="match status" value="3"/>
</dbReference>
<evidence type="ECO:0000256" key="14">
    <source>
        <dbReference type="ARBA" id="ARBA00022840"/>
    </source>
</evidence>
<keyword evidence="8" id="KW-0808">Transferase</keyword>
<evidence type="ECO:0000256" key="22">
    <source>
        <dbReference type="SAM" id="Phobius"/>
    </source>
</evidence>
<evidence type="ECO:0000256" key="19">
    <source>
        <dbReference type="ARBA" id="ARBA00047899"/>
    </source>
</evidence>
<dbReference type="GO" id="GO:0005524">
    <property type="term" value="F:ATP binding"/>
    <property type="evidence" value="ECO:0007669"/>
    <property type="project" value="UniProtKB-UniRule"/>
</dbReference>
<organism evidence="24">
    <name type="scientific">Oryza meridionalis</name>
    <dbReference type="NCBI Taxonomy" id="40149"/>
    <lineage>
        <taxon>Eukaryota</taxon>
        <taxon>Viridiplantae</taxon>
        <taxon>Streptophyta</taxon>
        <taxon>Embryophyta</taxon>
        <taxon>Tracheophyta</taxon>
        <taxon>Spermatophyta</taxon>
        <taxon>Magnoliopsida</taxon>
        <taxon>Liliopsida</taxon>
        <taxon>Poales</taxon>
        <taxon>Poaceae</taxon>
        <taxon>BOP clade</taxon>
        <taxon>Oryzoideae</taxon>
        <taxon>Oryzeae</taxon>
        <taxon>Oryzinae</taxon>
        <taxon>Oryza</taxon>
    </lineage>
</organism>
<dbReference type="Pfam" id="PF07714">
    <property type="entry name" value="PK_Tyr_Ser-Thr"/>
    <property type="match status" value="1"/>
</dbReference>
<dbReference type="PROSITE" id="PS00107">
    <property type="entry name" value="PROTEIN_KINASE_ATP"/>
    <property type="match status" value="1"/>
</dbReference>
<dbReference type="FunFam" id="3.80.10.10:FF:000041">
    <property type="entry name" value="LRR receptor-like serine/threonine-protein kinase ERECTA"/>
    <property type="match status" value="1"/>
</dbReference>
<accession>A0A0E0C6H4</accession>